<feature type="non-terminal residue" evidence="1">
    <location>
        <position position="51"/>
    </location>
</feature>
<evidence type="ECO:0000313" key="1">
    <source>
        <dbReference type="EMBL" id="GAG74676.1"/>
    </source>
</evidence>
<sequence length="51" mass="5313">MPTNINFDKKLGITGGIEISLPTGSSFASTNSFIFDGSSDLVTMGDVLNMA</sequence>
<comment type="caution">
    <text evidence="1">The sequence shown here is derived from an EMBL/GenBank/DDBJ whole genome shotgun (WGS) entry which is preliminary data.</text>
</comment>
<protein>
    <submittedName>
        <fullName evidence="1">Uncharacterized protein</fullName>
    </submittedName>
</protein>
<name>X1BR93_9ZZZZ</name>
<organism evidence="1">
    <name type="scientific">marine sediment metagenome</name>
    <dbReference type="NCBI Taxonomy" id="412755"/>
    <lineage>
        <taxon>unclassified sequences</taxon>
        <taxon>metagenomes</taxon>
        <taxon>ecological metagenomes</taxon>
    </lineage>
</organism>
<accession>X1BR93</accession>
<proteinExistence type="predicted"/>
<dbReference type="AlphaFoldDB" id="X1BR93"/>
<reference evidence="1" key="1">
    <citation type="journal article" date="2014" name="Front. Microbiol.">
        <title>High frequency of phylogenetically diverse reductive dehalogenase-homologous genes in deep subseafloor sedimentary metagenomes.</title>
        <authorList>
            <person name="Kawai M."/>
            <person name="Futagami T."/>
            <person name="Toyoda A."/>
            <person name="Takaki Y."/>
            <person name="Nishi S."/>
            <person name="Hori S."/>
            <person name="Arai W."/>
            <person name="Tsubouchi T."/>
            <person name="Morono Y."/>
            <person name="Uchiyama I."/>
            <person name="Ito T."/>
            <person name="Fujiyama A."/>
            <person name="Inagaki F."/>
            <person name="Takami H."/>
        </authorList>
    </citation>
    <scope>NUCLEOTIDE SEQUENCE</scope>
    <source>
        <strain evidence="1">Expedition CK06-06</strain>
    </source>
</reference>
<gene>
    <name evidence="1" type="ORF">S01H4_34567</name>
</gene>
<dbReference type="EMBL" id="BART01018301">
    <property type="protein sequence ID" value="GAG74676.1"/>
    <property type="molecule type" value="Genomic_DNA"/>
</dbReference>